<dbReference type="AlphaFoldDB" id="A0A6C0JRV2"/>
<dbReference type="EMBL" id="MN740685">
    <property type="protein sequence ID" value="QHU07631.1"/>
    <property type="molecule type" value="Genomic_DNA"/>
</dbReference>
<reference evidence="2" key="1">
    <citation type="journal article" date="2020" name="Nature">
        <title>Giant virus diversity and host interactions through global metagenomics.</title>
        <authorList>
            <person name="Schulz F."/>
            <person name="Roux S."/>
            <person name="Paez-Espino D."/>
            <person name="Jungbluth S."/>
            <person name="Walsh D.A."/>
            <person name="Denef V.J."/>
            <person name="McMahon K.D."/>
            <person name="Konstantinidis K.T."/>
            <person name="Eloe-Fadrosh E.A."/>
            <person name="Kyrpides N.C."/>
            <person name="Woyke T."/>
        </authorList>
    </citation>
    <scope>NUCLEOTIDE SEQUENCE</scope>
    <source>
        <strain evidence="2">GVMAG-S-1041349-163</strain>
    </source>
</reference>
<name>A0A6C0JRV2_9ZZZZ</name>
<protein>
    <submittedName>
        <fullName evidence="2">Uncharacterized protein</fullName>
    </submittedName>
</protein>
<sequence length="92" mass="10942">MDDIYDLLKVIIILFLIFVLLHAFMEERKMLGCTNNSLKNIITEEVYCDNENSPLVNEIKATKNFSCSVILWRRSFIFSFFIRYSIFDSNWS</sequence>
<keyword evidence="1" id="KW-1133">Transmembrane helix</keyword>
<proteinExistence type="predicted"/>
<accession>A0A6C0JRV2</accession>
<evidence type="ECO:0000313" key="2">
    <source>
        <dbReference type="EMBL" id="QHU07631.1"/>
    </source>
</evidence>
<organism evidence="2">
    <name type="scientific">viral metagenome</name>
    <dbReference type="NCBI Taxonomy" id="1070528"/>
    <lineage>
        <taxon>unclassified sequences</taxon>
        <taxon>metagenomes</taxon>
        <taxon>organismal metagenomes</taxon>
    </lineage>
</organism>
<evidence type="ECO:0000256" key="1">
    <source>
        <dbReference type="SAM" id="Phobius"/>
    </source>
</evidence>
<feature type="transmembrane region" description="Helical" evidence="1">
    <location>
        <begin position="7"/>
        <end position="25"/>
    </location>
</feature>
<keyword evidence="1" id="KW-0472">Membrane</keyword>
<keyword evidence="1" id="KW-0812">Transmembrane</keyword>